<feature type="domain" description="Mannose-6-phosphate isomerase cupin" evidence="8">
    <location>
        <begin position="247"/>
        <end position="323"/>
    </location>
</feature>
<dbReference type="AlphaFoldDB" id="A0A1I5X5M1"/>
<dbReference type="Pfam" id="PF20511">
    <property type="entry name" value="PMI_typeI_cat"/>
    <property type="match status" value="1"/>
</dbReference>
<dbReference type="GO" id="GO:0004476">
    <property type="term" value="F:mannose-6-phosphate isomerase activity"/>
    <property type="evidence" value="ECO:0007669"/>
    <property type="project" value="InterPro"/>
</dbReference>
<keyword evidence="2 5" id="KW-0862">Zinc</keyword>
<evidence type="ECO:0000313" key="10">
    <source>
        <dbReference type="Proteomes" id="UP000198577"/>
    </source>
</evidence>
<evidence type="ECO:0000256" key="3">
    <source>
        <dbReference type="ARBA" id="ARBA00029741"/>
    </source>
</evidence>
<dbReference type="Pfam" id="PF21621">
    <property type="entry name" value="MPI_cupin_dom"/>
    <property type="match status" value="1"/>
</dbReference>
<evidence type="ECO:0000256" key="2">
    <source>
        <dbReference type="ARBA" id="ARBA00022833"/>
    </source>
</evidence>
<dbReference type="InterPro" id="IPR011051">
    <property type="entry name" value="RmlC_Cupin_sf"/>
</dbReference>
<keyword evidence="9" id="KW-0413">Isomerase</keyword>
<dbReference type="STRING" id="937334.SAMN05444406_12219"/>
<dbReference type="PIRSF" id="PIRSF036894">
    <property type="entry name" value="PMI_Firm_short"/>
    <property type="match status" value="1"/>
</dbReference>
<feature type="binding site" evidence="5">
    <location>
        <position position="102"/>
    </location>
    <ligand>
        <name>Zn(2+)</name>
        <dbReference type="ChEBI" id="CHEBI:29105"/>
    </ligand>
</feature>
<accession>A0A1I5X5M1</accession>
<feature type="binding site" evidence="5">
    <location>
        <position position="178"/>
    </location>
    <ligand>
        <name>Zn(2+)</name>
        <dbReference type="ChEBI" id="CHEBI:29105"/>
    </ligand>
</feature>
<gene>
    <name evidence="9" type="ORF">SAMN05444406_12219</name>
</gene>
<evidence type="ECO:0000256" key="4">
    <source>
        <dbReference type="ARBA" id="ARBA00030762"/>
    </source>
</evidence>
<feature type="active site" evidence="6">
    <location>
        <position position="198"/>
    </location>
</feature>
<dbReference type="PANTHER" id="PTHR42742:SF3">
    <property type="entry name" value="FRUCTOKINASE"/>
    <property type="match status" value="1"/>
</dbReference>
<evidence type="ECO:0000256" key="1">
    <source>
        <dbReference type="ARBA" id="ARBA00022723"/>
    </source>
</evidence>
<dbReference type="InterPro" id="IPR049071">
    <property type="entry name" value="MPI_cupin_dom"/>
</dbReference>
<feature type="domain" description="Phosphomannose isomerase type I catalytic" evidence="7">
    <location>
        <begin position="8"/>
        <end position="110"/>
    </location>
</feature>
<dbReference type="CDD" id="cd07010">
    <property type="entry name" value="cupin_PMI_type_I_N_bac"/>
    <property type="match status" value="1"/>
</dbReference>
<sequence>MLYPLLFDPILKEKIWGGNALQKKYGRKLPSDRIGESWDVACHPNGTSVVANGPLKGMTLRQLIDSYGSQLLGDEVQRRFGNKFPLLIKLLDATEFLSVQVHPDDEYAALHEGGQPGKTEMWYIIHAQPGASLIYGLVPGTTREEFEEAVKAGRLEKYLRSVEVQAGDVLYIPAGVVHAIGPGILICEIQQNSDTTYRVYDWNRLGDDGKPRTLHVDKALDVIDFSGRLAKDKLPGLPAEEEGGRRTYYVACGYFAVEKLECHGCMKEMADGSKFFTLTAVEGQGEILYSQGSQPFKPGDSVLIPACLGDYMIEGECTIIKAYVPNKKRDITGPLKARGFTEEQLKAIAGLFEGDDVEK</sequence>
<feature type="binding site" evidence="5">
    <location>
        <position position="120"/>
    </location>
    <ligand>
        <name>Zn(2+)</name>
        <dbReference type="ChEBI" id="CHEBI:29105"/>
    </ligand>
</feature>
<proteinExistence type="predicted"/>
<keyword evidence="1 5" id="KW-0479">Metal-binding</keyword>
<dbReference type="PANTHER" id="PTHR42742">
    <property type="entry name" value="TRANSCRIPTIONAL REPRESSOR MPRA"/>
    <property type="match status" value="1"/>
</dbReference>
<name>A0A1I5X5M1_9FIRM</name>
<reference evidence="9 10" key="1">
    <citation type="submission" date="2016-10" db="EMBL/GenBank/DDBJ databases">
        <authorList>
            <person name="de Groot N.N."/>
        </authorList>
    </citation>
    <scope>NUCLEOTIDE SEQUENCE [LARGE SCALE GENOMIC DNA]</scope>
    <source>
        <strain evidence="9 10">DSM 20678</strain>
    </source>
</reference>
<dbReference type="Proteomes" id="UP000198577">
    <property type="component" value="Unassembled WGS sequence"/>
</dbReference>
<keyword evidence="10" id="KW-1185">Reference proteome</keyword>
<dbReference type="RefSeq" id="WP_025747754.1">
    <property type="nucleotide sequence ID" value="NZ_FOXR01000022.1"/>
</dbReference>
<organism evidence="9 10">
    <name type="scientific">Caldicoprobacter faecalis</name>
    <dbReference type="NCBI Taxonomy" id="937334"/>
    <lineage>
        <taxon>Bacteria</taxon>
        <taxon>Bacillati</taxon>
        <taxon>Bacillota</taxon>
        <taxon>Clostridia</taxon>
        <taxon>Caldicoprobacterales</taxon>
        <taxon>Caldicoprobacteraceae</taxon>
        <taxon>Caldicoprobacter</taxon>
    </lineage>
</organism>
<dbReference type="GO" id="GO:0005975">
    <property type="term" value="P:carbohydrate metabolic process"/>
    <property type="evidence" value="ECO:0007669"/>
    <property type="project" value="InterPro"/>
</dbReference>
<dbReference type="EMBL" id="FOXR01000022">
    <property type="protein sequence ID" value="SFQ27272.1"/>
    <property type="molecule type" value="Genomic_DNA"/>
</dbReference>
<evidence type="ECO:0000256" key="6">
    <source>
        <dbReference type="PIRSR" id="PIRSR036894-2"/>
    </source>
</evidence>
<evidence type="ECO:0000259" key="8">
    <source>
        <dbReference type="Pfam" id="PF21621"/>
    </source>
</evidence>
<dbReference type="InterPro" id="IPR046457">
    <property type="entry name" value="PMI_typeI_cat"/>
</dbReference>
<evidence type="ECO:0000259" key="7">
    <source>
        <dbReference type="Pfam" id="PF20511"/>
    </source>
</evidence>
<evidence type="ECO:0000313" key="9">
    <source>
        <dbReference type="EMBL" id="SFQ27272.1"/>
    </source>
</evidence>
<dbReference type="GO" id="GO:0008270">
    <property type="term" value="F:zinc ion binding"/>
    <property type="evidence" value="ECO:0007669"/>
    <property type="project" value="InterPro"/>
</dbReference>
<dbReference type="InterPro" id="IPR051804">
    <property type="entry name" value="Carb_Metab_Reg_Kinase/Isom"/>
</dbReference>
<dbReference type="SUPFAM" id="SSF51182">
    <property type="entry name" value="RmlC-like cupins"/>
    <property type="match status" value="1"/>
</dbReference>
<dbReference type="InterPro" id="IPR014710">
    <property type="entry name" value="RmlC-like_jellyroll"/>
</dbReference>
<evidence type="ECO:0000256" key="5">
    <source>
        <dbReference type="PIRSR" id="PIRSR036894-1"/>
    </source>
</evidence>
<protein>
    <recommendedName>
        <fullName evidence="3">Phosphohexomutase</fullName>
    </recommendedName>
    <alternativeName>
        <fullName evidence="4">Phosphomannose isomerase</fullName>
    </alternativeName>
</protein>
<comment type="cofactor">
    <cofactor evidence="5">
        <name>Zn(2+)</name>
        <dbReference type="ChEBI" id="CHEBI:29105"/>
    </cofactor>
    <text evidence="5">Binds 1 zinc ion per subunit.</text>
</comment>
<dbReference type="Gene3D" id="2.60.120.10">
    <property type="entry name" value="Jelly Rolls"/>
    <property type="match status" value="2"/>
</dbReference>
<dbReference type="InterPro" id="IPR014628">
    <property type="entry name" value="Man6P_isomerase_Firm_short"/>
</dbReference>